<dbReference type="InterPro" id="IPR014347">
    <property type="entry name" value="Tautomerase/MIF_sf"/>
</dbReference>
<evidence type="ECO:0000259" key="1">
    <source>
        <dbReference type="Pfam" id="PF14832"/>
    </source>
</evidence>
<name>A0AA38WXJ6_9EURO</name>
<accession>A0AA38WXJ6</accession>
<evidence type="ECO:0000313" key="2">
    <source>
        <dbReference type="EMBL" id="KAJ9602971.1"/>
    </source>
</evidence>
<organism evidence="2 3">
    <name type="scientific">Cladophialophora chaetospira</name>
    <dbReference type="NCBI Taxonomy" id="386627"/>
    <lineage>
        <taxon>Eukaryota</taxon>
        <taxon>Fungi</taxon>
        <taxon>Dikarya</taxon>
        <taxon>Ascomycota</taxon>
        <taxon>Pezizomycotina</taxon>
        <taxon>Eurotiomycetes</taxon>
        <taxon>Chaetothyriomycetidae</taxon>
        <taxon>Chaetothyriales</taxon>
        <taxon>Herpotrichiellaceae</taxon>
        <taxon>Cladophialophora</taxon>
    </lineage>
</organism>
<dbReference type="AlphaFoldDB" id="A0AA38WXJ6"/>
<proteinExistence type="predicted"/>
<dbReference type="EMBL" id="JAPDRK010000024">
    <property type="protein sequence ID" value="KAJ9602971.1"/>
    <property type="molecule type" value="Genomic_DNA"/>
</dbReference>
<reference evidence="2" key="1">
    <citation type="submission" date="2022-10" db="EMBL/GenBank/DDBJ databases">
        <title>Culturing micro-colonial fungi from biological soil crusts in the Mojave desert and describing Neophaeococcomyces mojavensis, and introducing the new genera and species Taxawa tesnikishii.</title>
        <authorList>
            <person name="Kurbessoian T."/>
            <person name="Stajich J.E."/>
        </authorList>
    </citation>
    <scope>NUCLEOTIDE SEQUENCE</scope>
    <source>
        <strain evidence="2">TK_41</strain>
    </source>
</reference>
<gene>
    <name evidence="2" type="ORF">H2200_012751</name>
</gene>
<sequence>MPTYEFHHILPLKRPQKAQLAQAVTDWHAVTFRAPRFVVNCRFISARDIPAEDSYIGGRVLNCNKLFVSLRSRIRRTPEQYLSMTKTLQRMWDEAVQDSAHIGSGKELKDVFIMGTIDSTLKRGWFLPMPGHFEKWVKENTKGFQKQAETGDTFFEDLVQEIGDRPEFQ</sequence>
<dbReference type="Pfam" id="PF14832">
    <property type="entry name" value="Tautomerase_3"/>
    <property type="match status" value="1"/>
</dbReference>
<dbReference type="InterPro" id="IPR028116">
    <property type="entry name" value="Cis-CaaD-like"/>
</dbReference>
<dbReference type="Proteomes" id="UP001172673">
    <property type="component" value="Unassembled WGS sequence"/>
</dbReference>
<keyword evidence="3" id="KW-1185">Reference proteome</keyword>
<evidence type="ECO:0000313" key="3">
    <source>
        <dbReference type="Proteomes" id="UP001172673"/>
    </source>
</evidence>
<feature type="domain" description="Tautomerase cis-CaaD-like" evidence="1">
    <location>
        <begin position="1"/>
        <end position="140"/>
    </location>
</feature>
<comment type="caution">
    <text evidence="2">The sequence shown here is derived from an EMBL/GenBank/DDBJ whole genome shotgun (WGS) entry which is preliminary data.</text>
</comment>
<dbReference type="Gene3D" id="3.30.429.10">
    <property type="entry name" value="Macrophage Migration Inhibitory Factor"/>
    <property type="match status" value="1"/>
</dbReference>
<protein>
    <recommendedName>
        <fullName evidence="1">Tautomerase cis-CaaD-like domain-containing protein</fullName>
    </recommendedName>
</protein>